<feature type="domain" description="Zinc-ribbon" evidence="3">
    <location>
        <begin position="3"/>
        <end position="22"/>
    </location>
</feature>
<reference evidence="5" key="2">
    <citation type="journal article" date="2021" name="PeerJ">
        <title>Extensive microbial diversity within the chicken gut microbiome revealed by metagenomics and culture.</title>
        <authorList>
            <person name="Gilroy R."/>
            <person name="Ravi A."/>
            <person name="Getino M."/>
            <person name="Pursley I."/>
            <person name="Horton D.L."/>
            <person name="Alikhan N.F."/>
            <person name="Baker D."/>
            <person name="Gharbi K."/>
            <person name="Hall N."/>
            <person name="Watson M."/>
            <person name="Adriaenssens E.M."/>
            <person name="Foster-Nyarko E."/>
            <person name="Jarju S."/>
            <person name="Secka A."/>
            <person name="Antonio M."/>
            <person name="Oren A."/>
            <person name="Chaudhuri R.R."/>
            <person name="La Ragione R."/>
            <person name="Hildebrand F."/>
            <person name="Pallen M.J."/>
        </authorList>
    </citation>
    <scope>NUCLEOTIDE SEQUENCE</scope>
    <source>
        <strain evidence="5">B1-15692</strain>
    </source>
</reference>
<dbReference type="Pfam" id="PF13248">
    <property type="entry name" value="Zn_ribbon_3"/>
    <property type="match status" value="1"/>
</dbReference>
<reference evidence="5" key="1">
    <citation type="submission" date="2020-10" db="EMBL/GenBank/DDBJ databases">
        <authorList>
            <person name="Gilroy R."/>
        </authorList>
    </citation>
    <scope>NUCLEOTIDE SEQUENCE</scope>
    <source>
        <strain evidence="5">B1-15692</strain>
    </source>
</reference>
<evidence type="ECO:0000313" key="6">
    <source>
        <dbReference type="Proteomes" id="UP000823660"/>
    </source>
</evidence>
<feature type="domain" description="Putative zinc-ribbon" evidence="4">
    <location>
        <begin position="707"/>
        <end position="730"/>
    </location>
</feature>
<sequence>MNCPKCNAPIKPGAKFCTSCGQRIMPVEGNSPAQGTSGAGASVNESPKGNRVSPDFNEVKGRIYWNIQPGQVARIIDESEFDSYGRISGIIVQEGTTAFIRANGKTIASISGGVYDFTGSGNSIIAGLKKFCSFIVNLFRKKQEEAKEPSGEELYRQQQEAILEYARKGAAFSVVVLLDKAFPMLIGARQANPDDYRNFVPMTIRTAHLDIKVGVNAYFRITEQEKFILHYLSGQKMLNTTHLLDSISDPVRTAVQDVLSDVDLASETVPKELCTKIKDAVNAVAPELFFGLSMVRIVEISASNEDLERFRALGREMYLSEQELDYLKRTNDFKNRLASVLAGQQVNEAASELDLRKRLAEVNKDGLLHESEVERFVHFLRNEQAVSLARSDDERDAALAELAKTGLLRQDEIDEIGHRVTTDRYRRGMAFQMMQLKDGIEFERIRMEGEAEKAALIVKKELELAGLQDDYQDSRFYKDLEKKKAVASAGLDIEQRKRDMDYQDARRIHDMKKEDDNAQFQQFIAMQRMAEEAKENERRHEAEMEQARLRNAEEMERMKWENAKDLSDEKVWALKGGDAAAEYARNKYSADAQREASDRLEAQRREMDGRLDAERASRDAEHRETQAQMFQMMREVLNMAGGMQNQKLEDKDRQLRERDERLLRQEGRMDTAYDRALDYTTKDSRPAAERQAPVRVTVESPAARTSVTCPECGAGLEPGAKFCPDCGTEIN</sequence>
<evidence type="ECO:0000256" key="2">
    <source>
        <dbReference type="SAM" id="MobiDB-lite"/>
    </source>
</evidence>
<dbReference type="InterPro" id="IPR026870">
    <property type="entry name" value="Zinc_ribbon_dom"/>
</dbReference>
<evidence type="ECO:0000259" key="3">
    <source>
        <dbReference type="Pfam" id="PF13240"/>
    </source>
</evidence>
<evidence type="ECO:0000256" key="1">
    <source>
        <dbReference type="SAM" id="Coils"/>
    </source>
</evidence>
<dbReference type="EMBL" id="JADIMH010000062">
    <property type="protein sequence ID" value="MBO8467886.1"/>
    <property type="molecule type" value="Genomic_DNA"/>
</dbReference>
<dbReference type="AlphaFoldDB" id="A0A9D9I900"/>
<protein>
    <submittedName>
        <fullName evidence="5">Zinc-ribbon domain-containing protein</fullName>
    </submittedName>
</protein>
<dbReference type="InterPro" id="IPR059113">
    <property type="entry name" value="Znf_ribbon"/>
</dbReference>
<accession>A0A9D9I900</accession>
<feature type="coiled-coil region" evidence="1">
    <location>
        <begin position="523"/>
        <end position="557"/>
    </location>
</feature>
<proteinExistence type="predicted"/>
<feature type="region of interest" description="Disordered" evidence="2">
    <location>
        <begin position="682"/>
        <end position="702"/>
    </location>
</feature>
<keyword evidence="1" id="KW-0175">Coiled coil</keyword>
<comment type="caution">
    <text evidence="5">The sequence shown here is derived from an EMBL/GenBank/DDBJ whole genome shotgun (WGS) entry which is preliminary data.</text>
</comment>
<gene>
    <name evidence="5" type="ORF">IAB99_09035</name>
</gene>
<evidence type="ECO:0000259" key="4">
    <source>
        <dbReference type="Pfam" id="PF13248"/>
    </source>
</evidence>
<dbReference type="Pfam" id="PF13240">
    <property type="entry name" value="Zn_Ribbon_1"/>
    <property type="match status" value="1"/>
</dbReference>
<evidence type="ECO:0000313" key="5">
    <source>
        <dbReference type="EMBL" id="MBO8467886.1"/>
    </source>
</evidence>
<dbReference type="Proteomes" id="UP000823660">
    <property type="component" value="Unassembled WGS sequence"/>
</dbReference>
<organism evidence="5 6">
    <name type="scientific">Candidatus Cryptobacteroides faecipullorum</name>
    <dbReference type="NCBI Taxonomy" id="2840764"/>
    <lineage>
        <taxon>Bacteria</taxon>
        <taxon>Pseudomonadati</taxon>
        <taxon>Bacteroidota</taxon>
        <taxon>Bacteroidia</taxon>
        <taxon>Bacteroidales</taxon>
        <taxon>Candidatus Cryptobacteroides</taxon>
    </lineage>
</organism>
<name>A0A9D9I900_9BACT</name>
<feature type="region of interest" description="Disordered" evidence="2">
    <location>
        <begin position="28"/>
        <end position="53"/>
    </location>
</feature>